<dbReference type="Pfam" id="PF14804">
    <property type="entry name" value="Jag_N"/>
    <property type="match status" value="1"/>
</dbReference>
<name>A0A0E2PZ45_STRTR</name>
<dbReference type="PANTHER" id="PTHR35800:SF1">
    <property type="entry name" value="RNA-BINDING PROTEIN KHPB"/>
    <property type="match status" value="1"/>
</dbReference>
<dbReference type="GO" id="GO:0008360">
    <property type="term" value="P:regulation of cell shape"/>
    <property type="evidence" value="ECO:0007669"/>
    <property type="project" value="UniProtKB-KW"/>
</dbReference>
<dbReference type="Gene3D" id="3.30.30.80">
    <property type="entry name" value="probable RNA-binding protein from clostridium symbiosum atcc 14940"/>
    <property type="match status" value="1"/>
</dbReference>
<protein>
    <recommendedName>
        <fullName evidence="6">RNA-binding protein KhpB</fullName>
    </recommendedName>
    <alternativeName>
        <fullName evidence="6">RNA-binding protein EloR</fullName>
    </alternativeName>
</protein>
<dbReference type="HOGENOM" id="CLU_042512_0_0_9"/>
<feature type="domain" description="R3H" evidence="8">
    <location>
        <begin position="284"/>
        <end position="349"/>
    </location>
</feature>
<gene>
    <name evidence="6" type="primary">khpB</name>
    <name evidence="6" type="synonym">eloR</name>
    <name evidence="9" type="ORF">X841_10205</name>
</gene>
<comment type="caution">
    <text evidence="9">The sequence shown here is derived from an EMBL/GenBank/DDBJ whole genome shotgun (WGS) entry which is preliminary data.</text>
</comment>
<feature type="domain" description="KH type-2" evidence="7">
    <location>
        <begin position="208"/>
        <end position="283"/>
    </location>
</feature>
<dbReference type="InterPro" id="IPR032782">
    <property type="entry name" value="KhpB_N"/>
</dbReference>
<dbReference type="Gene3D" id="3.30.300.20">
    <property type="match status" value="1"/>
</dbReference>
<dbReference type="InterPro" id="IPR015946">
    <property type="entry name" value="KH_dom-like_a/b"/>
</dbReference>
<comment type="similarity">
    <text evidence="6">Belongs to the KhpB RNA-binding protein family.</text>
</comment>
<dbReference type="InterPro" id="IPR038008">
    <property type="entry name" value="Jag_KH"/>
</dbReference>
<evidence type="ECO:0000313" key="9">
    <source>
        <dbReference type="EMBL" id="ETW88061.1"/>
    </source>
</evidence>
<dbReference type="PATRIC" id="fig|1433289.7.peg.2117"/>
<reference evidence="10" key="1">
    <citation type="submission" date="2013-12" db="EMBL/GenBank/DDBJ databases">
        <title>Genome sequences of Streptococcus thermophilus strains MTH17CL396 and M17PTZA496 isolated from Fontina cheese in Valle d'Aosta region (Italy).</title>
        <authorList>
            <person name="Treu L."/>
            <person name="Giacomini A."/>
            <person name="Corich V."/>
            <person name="Vendramin V."/>
            <person name="Bovo B."/>
        </authorList>
    </citation>
    <scope>NUCLEOTIDE SEQUENCE [LARGE SCALE GENOMIC DNA]</scope>
    <source>
        <strain evidence="10">M17PTZA496</strain>
    </source>
</reference>
<keyword evidence="4 6" id="KW-0143">Chaperone</keyword>
<dbReference type="GO" id="GO:0009252">
    <property type="term" value="P:peptidoglycan biosynthetic process"/>
    <property type="evidence" value="ECO:0007669"/>
    <property type="project" value="UniProtKB-UniRule"/>
</dbReference>
<proteinExistence type="inferred from homology"/>
<dbReference type="EMBL" id="AZJT01000069">
    <property type="protein sequence ID" value="ETW88061.1"/>
    <property type="molecule type" value="Genomic_DNA"/>
</dbReference>
<dbReference type="SUPFAM" id="SSF82708">
    <property type="entry name" value="R3H domain"/>
    <property type="match status" value="1"/>
</dbReference>
<dbReference type="PANTHER" id="PTHR35800">
    <property type="entry name" value="PROTEIN JAG"/>
    <property type="match status" value="1"/>
</dbReference>
<keyword evidence="2 6" id="KW-0694">RNA-binding</keyword>
<dbReference type="Pfam" id="PF13083">
    <property type="entry name" value="KH_KhpA-B"/>
    <property type="match status" value="1"/>
</dbReference>
<dbReference type="InterPro" id="IPR036867">
    <property type="entry name" value="R3H_dom_sf"/>
</dbReference>
<dbReference type="GO" id="GO:0003677">
    <property type="term" value="F:DNA binding"/>
    <property type="evidence" value="ECO:0007669"/>
    <property type="project" value="UniProtKB-KW"/>
</dbReference>
<dbReference type="GO" id="GO:0005737">
    <property type="term" value="C:cytoplasm"/>
    <property type="evidence" value="ECO:0007669"/>
    <property type="project" value="UniProtKB-SubCell"/>
</dbReference>
<dbReference type="RefSeq" id="WP_084829120.1">
    <property type="nucleotide sequence ID" value="NZ_CM002372.1"/>
</dbReference>
<sequence>MVVYSGRTVEQAIEKGLRDLNLPRMKAHIKVISREKKGFLGFGKKPAQVSVEPIIEEIAHKADRDVIKVAPDAVKQPDDFVTSSKEETTAFKKVTKLITVSDNKGEAQEILKQPVATETFGEEVPGKIQEQPKATIIPLSVKHESSEEDATEPKVTSLAPKLEPVAQLQNVETSESEDDFSSFVASEFSSVESSESNFEEVQSAADDVLSYLEKIIYEMDVDASLEVSHNRRNIIIQIETNQPGRVIGYHGRVLKSLQLLAQNYVHDRHSKRSSVVLNVRDYLEQRTETLIDLAEKIAAKVKETGREYVMDPMTNSERKIIHKYLSQIEGVESHSEGDDPNRYVVVTKV</sequence>
<dbReference type="Proteomes" id="UP000024559">
    <property type="component" value="Chromosome"/>
</dbReference>
<keyword evidence="1 6" id="KW-0963">Cytoplasm</keyword>
<evidence type="ECO:0000256" key="5">
    <source>
        <dbReference type="ARBA" id="ARBA00023316"/>
    </source>
</evidence>
<dbReference type="GO" id="GO:0003723">
    <property type="term" value="F:RNA binding"/>
    <property type="evidence" value="ECO:0007669"/>
    <property type="project" value="UniProtKB-UniRule"/>
</dbReference>
<keyword evidence="9" id="KW-0238">DNA-binding</keyword>
<dbReference type="GO" id="GO:0071555">
    <property type="term" value="P:cell wall organization"/>
    <property type="evidence" value="ECO:0007669"/>
    <property type="project" value="UniProtKB-KW"/>
</dbReference>
<dbReference type="InterPro" id="IPR039247">
    <property type="entry name" value="KhpB"/>
</dbReference>
<comment type="domain">
    <text evidence="6">Has an N-terminal Jag-N domain and 2 RNA-binding domains (KH and R3H).</text>
</comment>
<dbReference type="CDD" id="cd02414">
    <property type="entry name" value="KH-II_Jag"/>
    <property type="match status" value="1"/>
</dbReference>
<dbReference type="InterPro" id="IPR001374">
    <property type="entry name" value="R3H_dom"/>
</dbReference>
<comment type="caution">
    <text evidence="6">Lacks conserved residue(s) required for the propagation of feature annotation.</text>
</comment>
<organism evidence="9 10">
    <name type="scientific">Streptococcus thermophilus M17PTZA496</name>
    <dbReference type="NCBI Taxonomy" id="1433289"/>
    <lineage>
        <taxon>Bacteria</taxon>
        <taxon>Bacillati</taxon>
        <taxon>Bacillota</taxon>
        <taxon>Bacilli</taxon>
        <taxon>Lactobacillales</taxon>
        <taxon>Streptococcaceae</taxon>
        <taxon>Streptococcus</taxon>
    </lineage>
</organism>
<dbReference type="InterPro" id="IPR038247">
    <property type="entry name" value="Jag_N_dom_sf"/>
</dbReference>
<dbReference type="CDD" id="cd02644">
    <property type="entry name" value="R3H_jag"/>
    <property type="match status" value="1"/>
</dbReference>
<comment type="subcellular location">
    <subcellularLocation>
        <location evidence="6">Cytoplasm</location>
    </subcellularLocation>
</comment>
<evidence type="ECO:0000256" key="3">
    <source>
        <dbReference type="ARBA" id="ARBA00022960"/>
    </source>
</evidence>
<keyword evidence="3 6" id="KW-0133">Cell shape</keyword>
<dbReference type="HAMAP" id="MF_00867">
    <property type="entry name" value="KhpB"/>
    <property type="match status" value="1"/>
</dbReference>
<evidence type="ECO:0000256" key="1">
    <source>
        <dbReference type="ARBA" id="ARBA00022490"/>
    </source>
</evidence>
<evidence type="ECO:0000256" key="4">
    <source>
        <dbReference type="ARBA" id="ARBA00023186"/>
    </source>
</evidence>
<dbReference type="NCBIfam" id="NF041568">
    <property type="entry name" value="Jag_EloR"/>
    <property type="match status" value="1"/>
</dbReference>
<dbReference type="SMART" id="SM00393">
    <property type="entry name" value="R3H"/>
    <property type="match status" value="1"/>
</dbReference>
<dbReference type="PROSITE" id="PS51061">
    <property type="entry name" value="R3H"/>
    <property type="match status" value="1"/>
</dbReference>
<comment type="function">
    <text evidence="6">A probable RNA chaperone. Forms a complex with KhpA which binds to cellular RNA and controls its expression. Plays a role in peptidoglycan (PG) homeostasis and cell length regulation.</text>
</comment>
<dbReference type="AlphaFoldDB" id="A0A0E2PZ45"/>
<evidence type="ECO:0000256" key="6">
    <source>
        <dbReference type="HAMAP-Rule" id="MF_00867"/>
    </source>
</evidence>
<evidence type="ECO:0000313" key="10">
    <source>
        <dbReference type="Proteomes" id="UP000024559"/>
    </source>
</evidence>
<dbReference type="InterPro" id="IPR004044">
    <property type="entry name" value="KH_dom_type_2"/>
</dbReference>
<accession>A0A0E2PZ45</accession>
<dbReference type="SMART" id="SM01245">
    <property type="entry name" value="Jag_N"/>
    <property type="match status" value="1"/>
</dbReference>
<evidence type="ECO:0000259" key="7">
    <source>
        <dbReference type="PROSITE" id="PS50823"/>
    </source>
</evidence>
<comment type="subunit">
    <text evidence="6">Forms a complex with KhpA.</text>
</comment>
<evidence type="ECO:0000259" key="8">
    <source>
        <dbReference type="PROSITE" id="PS51061"/>
    </source>
</evidence>
<evidence type="ECO:0000256" key="2">
    <source>
        <dbReference type="ARBA" id="ARBA00022884"/>
    </source>
</evidence>
<dbReference type="Gene3D" id="3.30.1370.50">
    <property type="entry name" value="R3H-like domain"/>
    <property type="match status" value="1"/>
</dbReference>
<dbReference type="Pfam" id="PF01424">
    <property type="entry name" value="R3H"/>
    <property type="match status" value="1"/>
</dbReference>
<dbReference type="PROSITE" id="PS50823">
    <property type="entry name" value="KH_TYPE_2"/>
    <property type="match status" value="1"/>
</dbReference>
<keyword evidence="5 6" id="KW-0961">Cell wall biogenesis/degradation</keyword>
<dbReference type="InterPro" id="IPR034079">
    <property type="entry name" value="R3H_KhpB"/>
</dbReference>